<evidence type="ECO:0000313" key="1">
    <source>
        <dbReference type="EMBL" id="EST49298.1"/>
    </source>
</evidence>
<dbReference type="EMBL" id="KI545953">
    <property type="protein sequence ID" value="EST49298.1"/>
    <property type="molecule type" value="Genomic_DNA"/>
</dbReference>
<proteinExistence type="predicted"/>
<name>V6LYH3_9EUKA</name>
<protein>
    <recommendedName>
        <fullName evidence="4">Thioredoxin-like domain-containing protein</fullName>
    </recommendedName>
</protein>
<dbReference type="Proteomes" id="UP000018208">
    <property type="component" value="Unassembled WGS sequence"/>
</dbReference>
<organism evidence="1">
    <name type="scientific">Spironucleus salmonicida</name>
    <dbReference type="NCBI Taxonomy" id="348837"/>
    <lineage>
        <taxon>Eukaryota</taxon>
        <taxon>Metamonada</taxon>
        <taxon>Diplomonadida</taxon>
        <taxon>Hexamitidae</taxon>
        <taxon>Hexamitinae</taxon>
        <taxon>Spironucleus</taxon>
    </lineage>
</organism>
<keyword evidence="3" id="KW-1185">Reference proteome</keyword>
<sequence>MFNIKDLLFVSDLPPTYSPVAMVCFSTTSPEARQQITYLSTKSFPANIIFATLDSVSQITQIANSHPNQYFATDKDQKLRAFLERNVPKLQASSFTFILVNNKVVWKGSVETDDFAYWIDRVSTM</sequence>
<dbReference type="EMBL" id="AUWU02000007">
    <property type="protein sequence ID" value="KAH0570549.1"/>
    <property type="molecule type" value="Genomic_DNA"/>
</dbReference>
<dbReference type="AlphaFoldDB" id="V6LYH3"/>
<gene>
    <name evidence="1" type="ORF">SS50377_10521</name>
    <name evidence="2" type="ORF">SS50377_26829</name>
</gene>
<reference evidence="2" key="2">
    <citation type="submission" date="2020-12" db="EMBL/GenBank/DDBJ databases">
        <title>New Spironucleus salmonicida genome in near-complete chromosomes.</title>
        <authorList>
            <person name="Xu F."/>
            <person name="Kurt Z."/>
            <person name="Jimenez-Gonzalez A."/>
            <person name="Astvaldsson A."/>
            <person name="Andersson J.O."/>
            <person name="Svard S.G."/>
        </authorList>
    </citation>
    <scope>NUCLEOTIDE SEQUENCE</scope>
    <source>
        <strain evidence="2">ATCC 50377</strain>
    </source>
</reference>
<accession>V6LYH3</accession>
<evidence type="ECO:0000313" key="3">
    <source>
        <dbReference type="Proteomes" id="UP000018208"/>
    </source>
</evidence>
<dbReference type="VEuPathDB" id="GiardiaDB:SS50377_26829"/>
<reference evidence="1 2" key="1">
    <citation type="journal article" date="2014" name="PLoS Genet.">
        <title>The Genome of Spironucleus salmonicida Highlights a Fish Pathogen Adapted to Fluctuating Environments.</title>
        <authorList>
            <person name="Xu F."/>
            <person name="Jerlstrom-Hultqvist J."/>
            <person name="Einarsson E."/>
            <person name="Astvaldsson A."/>
            <person name="Svard S.G."/>
            <person name="Andersson J.O."/>
        </authorList>
    </citation>
    <scope>NUCLEOTIDE SEQUENCE</scope>
    <source>
        <strain evidence="2">ATCC 50377</strain>
    </source>
</reference>
<evidence type="ECO:0008006" key="4">
    <source>
        <dbReference type="Google" id="ProtNLM"/>
    </source>
</evidence>
<evidence type="ECO:0000313" key="2">
    <source>
        <dbReference type="EMBL" id="KAH0570549.1"/>
    </source>
</evidence>